<gene>
    <name evidence="2" type="ORF">N7468_003283</name>
</gene>
<dbReference type="GeneID" id="83199883"/>
<dbReference type="AlphaFoldDB" id="A0A9W9P6A5"/>
<keyword evidence="1" id="KW-1133">Transmembrane helix</keyword>
<protein>
    <submittedName>
        <fullName evidence="2">Uncharacterized protein</fullName>
    </submittedName>
</protein>
<evidence type="ECO:0000256" key="1">
    <source>
        <dbReference type="SAM" id="Phobius"/>
    </source>
</evidence>
<keyword evidence="1" id="KW-0472">Membrane</keyword>
<feature type="transmembrane region" description="Helical" evidence="1">
    <location>
        <begin position="145"/>
        <end position="164"/>
    </location>
</feature>
<accession>A0A9W9P6A5</accession>
<evidence type="ECO:0000313" key="2">
    <source>
        <dbReference type="EMBL" id="KAJ5238664.1"/>
    </source>
</evidence>
<dbReference type="OrthoDB" id="3358048at2759"/>
<comment type="caution">
    <text evidence="2">The sequence shown here is derived from an EMBL/GenBank/DDBJ whole genome shotgun (WGS) entry which is preliminary data.</text>
</comment>
<organism evidence="2 3">
    <name type="scientific">Penicillium chermesinum</name>
    <dbReference type="NCBI Taxonomy" id="63820"/>
    <lineage>
        <taxon>Eukaryota</taxon>
        <taxon>Fungi</taxon>
        <taxon>Dikarya</taxon>
        <taxon>Ascomycota</taxon>
        <taxon>Pezizomycotina</taxon>
        <taxon>Eurotiomycetes</taxon>
        <taxon>Eurotiomycetidae</taxon>
        <taxon>Eurotiales</taxon>
        <taxon>Aspergillaceae</taxon>
        <taxon>Penicillium</taxon>
    </lineage>
</organism>
<sequence length="182" mass="20219">MAAIRLRKAFHYPEESDGDSGREELDEQEQEQIILQLQHQNDARNAQYNVIFTILPLASTLAFGPSLFSASSVVQQAWSLLSVVSLFGTACFMRYSPLYPDRKGKKPVSAHDELRVHAQAAVIPVNSAVCGVLAFYCFMATEREILYLVPGAMFAAVLLARRVMLSVDLSALKDLQYDYKGA</sequence>
<keyword evidence="1" id="KW-0812">Transmembrane</keyword>
<reference evidence="2" key="2">
    <citation type="journal article" date="2023" name="IMA Fungus">
        <title>Comparative genomic study of the Penicillium genus elucidates a diverse pangenome and 15 lateral gene transfer events.</title>
        <authorList>
            <person name="Petersen C."/>
            <person name="Sorensen T."/>
            <person name="Nielsen M.R."/>
            <person name="Sondergaard T.E."/>
            <person name="Sorensen J.L."/>
            <person name="Fitzpatrick D.A."/>
            <person name="Frisvad J.C."/>
            <person name="Nielsen K.L."/>
        </authorList>
    </citation>
    <scope>NUCLEOTIDE SEQUENCE</scope>
    <source>
        <strain evidence="2">IBT 19713</strain>
    </source>
</reference>
<dbReference type="Proteomes" id="UP001150941">
    <property type="component" value="Unassembled WGS sequence"/>
</dbReference>
<proteinExistence type="predicted"/>
<feature type="transmembrane region" description="Helical" evidence="1">
    <location>
        <begin position="48"/>
        <end position="70"/>
    </location>
</feature>
<dbReference type="RefSeq" id="XP_058331583.1">
    <property type="nucleotide sequence ID" value="XM_058472580.1"/>
</dbReference>
<name>A0A9W9P6A5_9EURO</name>
<evidence type="ECO:0000313" key="3">
    <source>
        <dbReference type="Proteomes" id="UP001150941"/>
    </source>
</evidence>
<keyword evidence="3" id="KW-1185">Reference proteome</keyword>
<reference evidence="2" key="1">
    <citation type="submission" date="2022-11" db="EMBL/GenBank/DDBJ databases">
        <authorList>
            <person name="Petersen C."/>
        </authorList>
    </citation>
    <scope>NUCLEOTIDE SEQUENCE</scope>
    <source>
        <strain evidence="2">IBT 19713</strain>
    </source>
</reference>
<feature type="transmembrane region" description="Helical" evidence="1">
    <location>
        <begin position="116"/>
        <end position="139"/>
    </location>
</feature>
<dbReference type="EMBL" id="JAPQKS010000003">
    <property type="protein sequence ID" value="KAJ5238664.1"/>
    <property type="molecule type" value="Genomic_DNA"/>
</dbReference>